<feature type="region of interest" description="Disordered" evidence="1">
    <location>
        <begin position="1"/>
        <end position="24"/>
    </location>
</feature>
<reference evidence="2" key="1">
    <citation type="journal article" date="2020" name="bioRxiv">
        <title>Comparative genomics of Chlamydomonas.</title>
        <authorList>
            <person name="Craig R.J."/>
            <person name="Hasan A.R."/>
            <person name="Ness R.W."/>
            <person name="Keightley P.D."/>
        </authorList>
    </citation>
    <scope>NUCLEOTIDE SEQUENCE</scope>
    <source>
        <strain evidence="2">CCAP 11/173</strain>
    </source>
</reference>
<comment type="caution">
    <text evidence="2">The sequence shown here is derived from an EMBL/GenBank/DDBJ whole genome shotgun (WGS) entry which is preliminary data.</text>
</comment>
<dbReference type="Proteomes" id="UP000613740">
    <property type="component" value="Unassembled WGS sequence"/>
</dbReference>
<feature type="region of interest" description="Disordered" evidence="1">
    <location>
        <begin position="112"/>
        <end position="156"/>
    </location>
</feature>
<evidence type="ECO:0000313" key="3">
    <source>
        <dbReference type="Proteomes" id="UP000613740"/>
    </source>
</evidence>
<accession>A0A835W0D9</accession>
<proteinExistence type="predicted"/>
<name>A0A835W0D9_9CHLO</name>
<evidence type="ECO:0000256" key="1">
    <source>
        <dbReference type="SAM" id="MobiDB-lite"/>
    </source>
</evidence>
<sequence length="244" mass="23590">MPGSSLPTPMRQTTQRAEQPTAGHQGACTCNRCTCSPCTCGQAAPTAAESGIGGHGSKPMAYRTTGGAGVLGSYAPPPAAAAAMSNITNTGTGTGIEGNPEDAYQQMTQEVGGAAVAGSSSSGTRDRSSSGSGSHGSSSGSSGREPGAGRYESDYDYDGAGAEGGYDGGSAFPTATELVGAMHTTLQAPPGAEGLQSRAPGGAGVTGSYGPPSSAFPPQVPAGAAGGLAEEVDAAAEGIRISKL</sequence>
<evidence type="ECO:0000313" key="2">
    <source>
        <dbReference type="EMBL" id="KAG2432374.1"/>
    </source>
</evidence>
<feature type="region of interest" description="Disordered" evidence="1">
    <location>
        <begin position="187"/>
        <end position="225"/>
    </location>
</feature>
<feature type="compositionally biased region" description="Low complexity" evidence="1">
    <location>
        <begin position="112"/>
        <end position="150"/>
    </location>
</feature>
<dbReference type="OrthoDB" id="10526794at2759"/>
<gene>
    <name evidence="2" type="ORF">HYH02_012947</name>
</gene>
<dbReference type="AlphaFoldDB" id="A0A835W0D9"/>
<feature type="compositionally biased region" description="Polar residues" evidence="1">
    <location>
        <begin position="1"/>
        <end position="18"/>
    </location>
</feature>
<keyword evidence="3" id="KW-1185">Reference proteome</keyword>
<protein>
    <submittedName>
        <fullName evidence="2">Uncharacterized protein</fullName>
    </submittedName>
</protein>
<dbReference type="EMBL" id="JAEHOD010000067">
    <property type="protein sequence ID" value="KAG2432374.1"/>
    <property type="molecule type" value="Genomic_DNA"/>
</dbReference>
<organism evidence="2 3">
    <name type="scientific">Chlamydomonas schloesseri</name>
    <dbReference type="NCBI Taxonomy" id="2026947"/>
    <lineage>
        <taxon>Eukaryota</taxon>
        <taxon>Viridiplantae</taxon>
        <taxon>Chlorophyta</taxon>
        <taxon>core chlorophytes</taxon>
        <taxon>Chlorophyceae</taxon>
        <taxon>CS clade</taxon>
        <taxon>Chlamydomonadales</taxon>
        <taxon>Chlamydomonadaceae</taxon>
        <taxon>Chlamydomonas</taxon>
    </lineage>
</organism>